<evidence type="ECO:0000313" key="3">
    <source>
        <dbReference type="Proteomes" id="UP000030708"/>
    </source>
</evidence>
<name>A0A024W8Q0_PLAFA</name>
<accession>A0A024W8Q0</accession>
<dbReference type="AlphaFoldDB" id="A0A024W8Q0"/>
<protein>
    <recommendedName>
        <fullName evidence="4">Surface antigen</fullName>
    </recommendedName>
</protein>
<feature type="signal peptide" evidence="1">
    <location>
        <begin position="1"/>
        <end position="23"/>
    </location>
</feature>
<evidence type="ECO:0000313" key="2">
    <source>
        <dbReference type="EMBL" id="ETW36561.1"/>
    </source>
</evidence>
<feature type="chain" id="PRO_5001540246" description="Surface antigen" evidence="1">
    <location>
        <begin position="24"/>
        <end position="420"/>
    </location>
</feature>
<dbReference type="InterPro" id="IPR006373">
    <property type="entry name" value="VSA_Rifin"/>
</dbReference>
<proteinExistence type="predicted"/>
<organism evidence="2 3">
    <name type="scientific">Plasmodium falciparum Tanzania</name>
    <name type="common">2000708</name>
    <dbReference type="NCBI Taxonomy" id="1036725"/>
    <lineage>
        <taxon>Eukaryota</taxon>
        <taxon>Sar</taxon>
        <taxon>Alveolata</taxon>
        <taxon>Apicomplexa</taxon>
        <taxon>Aconoidasida</taxon>
        <taxon>Haemosporida</taxon>
        <taxon>Plasmodiidae</taxon>
        <taxon>Plasmodium</taxon>
        <taxon>Plasmodium (Laverania)</taxon>
    </lineage>
</organism>
<gene>
    <name evidence="2" type="ORF">PFTANZ_02726</name>
</gene>
<reference evidence="2 3" key="2">
    <citation type="submission" date="2013-02" db="EMBL/GenBank/DDBJ databases">
        <title>The Genome Sequence of Plasmodium falciparum Tanzania (2000708).</title>
        <authorList>
            <consortium name="The Broad Institute Genome Sequencing Platform"/>
            <consortium name="The Broad Institute Genome Sequencing Center for Infectious Disease"/>
            <person name="Neafsey D."/>
            <person name="Cheeseman I."/>
            <person name="Volkman S."/>
            <person name="Adams J."/>
            <person name="Walker B."/>
            <person name="Young S.K."/>
            <person name="Zeng Q."/>
            <person name="Gargeya S."/>
            <person name="Fitzgerald M."/>
            <person name="Haas B."/>
            <person name="Abouelleil A."/>
            <person name="Alvarado L."/>
            <person name="Arachchi H.M."/>
            <person name="Berlin A.M."/>
            <person name="Chapman S.B."/>
            <person name="Dewar J."/>
            <person name="Goldberg J."/>
            <person name="Griggs A."/>
            <person name="Gujja S."/>
            <person name="Hansen M."/>
            <person name="Howarth C."/>
            <person name="Imamovic A."/>
            <person name="Larimer J."/>
            <person name="McCowan C."/>
            <person name="Murphy C."/>
            <person name="Neiman D."/>
            <person name="Pearson M."/>
            <person name="Priest M."/>
            <person name="Roberts A."/>
            <person name="Saif S."/>
            <person name="Shea T."/>
            <person name="Sisk P."/>
            <person name="Sykes S."/>
            <person name="Wortman J."/>
            <person name="Nusbaum C."/>
            <person name="Birren B."/>
        </authorList>
    </citation>
    <scope>NUCLEOTIDE SEQUENCE [LARGE SCALE GENOMIC DNA]</scope>
    <source>
        <strain evidence="3">Tanzania (2000708)</strain>
    </source>
</reference>
<sequence length="420" mass="47925">MKLHYSNILLFFFPLNILVTSYHEHNNKNKSSITPRYTQRYTSRVLSKCDIRSSIYDNDAQMKSVKENFDRKTSQRFDEYEERMKGKRQKRKEERDKNIQEIIEKDRMHKLLAEKVEKGCLKYGCGLGGVAASVYNKNKIYITPHHTTTTTLRMLSEYGVHTSIYKNDENMKSLKENFDRQTSQRFEEYEQRMIRKRKKYKEQCDKDIQKIIEKDKMDKSLAEKVETGCLKYGCGLGGVAGSVGLFGGFGIYGWKTAALAASKNAAVADATAKGVAKAIDLVKSTFDVQNIAGQPLKTFFTATNYTNKKLISESIYMQYQSTCLYVDAVPVTGVPEPICISIWDKSLSGLGSNGVFVKETEVIETTVRTIVSDAKTVFGEALEKKMNKKAHYTKLLNQKIYSFKILNPFLCCMNSRCLNT</sequence>
<dbReference type="EMBL" id="KI926405">
    <property type="protein sequence ID" value="ETW36561.1"/>
    <property type="molecule type" value="Genomic_DNA"/>
</dbReference>
<keyword evidence="1" id="KW-0732">Signal</keyword>
<dbReference type="NCBIfam" id="TIGR01477">
    <property type="entry name" value="RIFIN"/>
    <property type="match status" value="1"/>
</dbReference>
<dbReference type="OrthoDB" id="379111at2759"/>
<dbReference type="Proteomes" id="UP000030708">
    <property type="component" value="Unassembled WGS sequence"/>
</dbReference>
<reference evidence="2 3" key="1">
    <citation type="submission" date="2013-02" db="EMBL/GenBank/DDBJ databases">
        <title>The Genome Annotation of Plasmodium falciparum Tanzania (2000708).</title>
        <authorList>
            <consortium name="The Broad Institute Genome Sequencing Platform"/>
            <consortium name="The Broad Institute Genome Sequencing Center for Infectious Disease"/>
            <person name="Neafsey D."/>
            <person name="Hoffman S."/>
            <person name="Volkman S."/>
            <person name="Rosenthal P."/>
            <person name="Walker B."/>
            <person name="Young S.K."/>
            <person name="Zeng Q."/>
            <person name="Gargeya S."/>
            <person name="Fitzgerald M."/>
            <person name="Haas B."/>
            <person name="Abouelleil A."/>
            <person name="Allen A.W."/>
            <person name="Alvarado L."/>
            <person name="Arachchi H.M."/>
            <person name="Berlin A.M."/>
            <person name="Chapman S.B."/>
            <person name="Gainer-Dewar J."/>
            <person name="Goldberg J."/>
            <person name="Griggs A."/>
            <person name="Gujja S."/>
            <person name="Hansen M."/>
            <person name="Howarth C."/>
            <person name="Imamovic A."/>
            <person name="Ireland A."/>
            <person name="Larimer J."/>
            <person name="McCowan C."/>
            <person name="Murphy C."/>
            <person name="Pearson M."/>
            <person name="Poon T.W."/>
            <person name="Priest M."/>
            <person name="Roberts A."/>
            <person name="Saif S."/>
            <person name="Shea T."/>
            <person name="Sisk P."/>
            <person name="Sykes S."/>
            <person name="Wortman J."/>
            <person name="Nusbaum C."/>
            <person name="Birren B."/>
        </authorList>
    </citation>
    <scope>NUCLEOTIDE SEQUENCE [LARGE SCALE GENOMIC DNA]</scope>
    <source>
        <strain evidence="3">Tanzania (2000708)</strain>
    </source>
</reference>
<evidence type="ECO:0000256" key="1">
    <source>
        <dbReference type="SAM" id="SignalP"/>
    </source>
</evidence>
<dbReference type="Pfam" id="PF02009">
    <property type="entry name" value="RIFIN"/>
    <property type="match status" value="2"/>
</dbReference>
<evidence type="ECO:0008006" key="4">
    <source>
        <dbReference type="Google" id="ProtNLM"/>
    </source>
</evidence>